<keyword evidence="2" id="KW-1185">Reference proteome</keyword>
<dbReference type="Proteomes" id="UP000316759">
    <property type="component" value="Unassembled WGS sequence"/>
</dbReference>
<reference evidence="1 2" key="1">
    <citation type="submission" date="2019-04" db="EMBL/GenBank/DDBJ databases">
        <title>Annotation for the trematode Fasciola gigantica.</title>
        <authorList>
            <person name="Choi Y.-J."/>
        </authorList>
    </citation>
    <scope>NUCLEOTIDE SEQUENCE [LARGE SCALE GENOMIC DNA]</scope>
    <source>
        <strain evidence="1">Uganda_cow_1</strain>
    </source>
</reference>
<dbReference type="EMBL" id="SUNJ01000484">
    <property type="protein sequence ID" value="TPP67624.1"/>
    <property type="molecule type" value="Genomic_DNA"/>
</dbReference>
<protein>
    <submittedName>
        <fullName evidence="1">Uncharacterized protein</fullName>
    </submittedName>
</protein>
<evidence type="ECO:0000313" key="2">
    <source>
        <dbReference type="Proteomes" id="UP000316759"/>
    </source>
</evidence>
<organism evidence="1 2">
    <name type="scientific">Fasciola gigantica</name>
    <name type="common">Giant liver fluke</name>
    <dbReference type="NCBI Taxonomy" id="46835"/>
    <lineage>
        <taxon>Eukaryota</taxon>
        <taxon>Metazoa</taxon>
        <taxon>Spiralia</taxon>
        <taxon>Lophotrochozoa</taxon>
        <taxon>Platyhelminthes</taxon>
        <taxon>Trematoda</taxon>
        <taxon>Digenea</taxon>
        <taxon>Plagiorchiida</taxon>
        <taxon>Echinostomata</taxon>
        <taxon>Echinostomatoidea</taxon>
        <taxon>Fasciolidae</taxon>
        <taxon>Fasciola</taxon>
    </lineage>
</organism>
<name>A0A504Z1S3_FASGI</name>
<proteinExistence type="predicted"/>
<comment type="caution">
    <text evidence="1">The sequence shown here is derived from an EMBL/GenBank/DDBJ whole genome shotgun (WGS) entry which is preliminary data.</text>
</comment>
<sequence>MCTASSATATFYNHFITTIGPVRVPQPPCVESLEGLSPNQTFKVIGVAEFGGNPIIHHPRWNELSFADRSYVEEQLCYHLRWTIRRDPFTAKSWPLFCELQEVHPITHEVIVQITVYGLHLTSFGMLPNDAGFAEFVRVVFYENSATGPRYYMRSLSTAYQIVFIEGVFTKDNVPYTYEEKYSYSRGADFPKLNTSVCSHIENWRSEDSTFSTLSVHCTLYEIDIRNMLIVQLSFYDAQLTSAGISPDPHSVAKAVEEWLERVTPKNRKFEYRSTVIPPYIYTIGKVYKNGQLLTDNDSAGQSEPTIRSLVSQFFKNTAKYNQPEISCKIVSFDVQEKLLKTEVFQSHKEMLQAGVVVRRNYQNIVSKYLSKEIGPYRYDISKLERRKSDINH</sequence>
<accession>A0A504Z1S3</accession>
<dbReference type="OrthoDB" id="6323590at2759"/>
<gene>
    <name evidence="1" type="ORF">FGIG_03107</name>
</gene>
<evidence type="ECO:0000313" key="1">
    <source>
        <dbReference type="EMBL" id="TPP67624.1"/>
    </source>
</evidence>
<dbReference type="AlphaFoldDB" id="A0A504Z1S3"/>